<reference evidence="3 5" key="1">
    <citation type="submission" date="2015-05" db="EMBL/GenBank/DDBJ databases">
        <title>Genome assembly of Archangium gephyra DSM 2261.</title>
        <authorList>
            <person name="Sharma G."/>
            <person name="Subramanian S."/>
        </authorList>
    </citation>
    <scope>NUCLEOTIDE SEQUENCE [LARGE SCALE GENOMIC DNA]</scope>
    <source>
        <strain evidence="3 5">DSM 2261</strain>
    </source>
</reference>
<dbReference type="AlphaFoldDB" id="A0AAC8Q9X8"/>
<protein>
    <submittedName>
        <fullName evidence="3">Aha1 domain protein</fullName>
    </submittedName>
    <submittedName>
        <fullName evidence="4">Uncharacterized protein YndB with AHSA1/START domain</fullName>
    </submittedName>
</protein>
<evidence type="ECO:0000313" key="5">
    <source>
        <dbReference type="Proteomes" id="UP000035579"/>
    </source>
</evidence>
<dbReference type="Proteomes" id="UP000035579">
    <property type="component" value="Chromosome"/>
</dbReference>
<dbReference type="KEGG" id="age:AA314_05075"/>
<gene>
    <name evidence="3" type="ORF">AA314_05075</name>
    <name evidence="4" type="ORF">ATI61_11583</name>
</gene>
<evidence type="ECO:0000313" key="6">
    <source>
        <dbReference type="Proteomes" id="UP000256345"/>
    </source>
</evidence>
<dbReference type="Gene3D" id="3.30.530.20">
    <property type="match status" value="1"/>
</dbReference>
<dbReference type="Pfam" id="PF08327">
    <property type="entry name" value="AHSA1"/>
    <property type="match status" value="1"/>
</dbReference>
<evidence type="ECO:0000313" key="3">
    <source>
        <dbReference type="EMBL" id="AKJ03449.1"/>
    </source>
</evidence>
<name>A0AAC8Q9X8_9BACT</name>
<dbReference type="CDD" id="cd07814">
    <property type="entry name" value="SRPBCC_CalC_Aha1-like"/>
    <property type="match status" value="1"/>
</dbReference>
<dbReference type="Proteomes" id="UP000256345">
    <property type="component" value="Unassembled WGS sequence"/>
</dbReference>
<sequence length="164" mass="18661">MSEAKKLILERTYRASVQELWELWTTKEGFESWWGPEGFRVEVHEIAPRIGGTLHYDMIADAPEVIKEMKKQGQPLSHATRGTFSELEVHQRLVLTHVIDFIPGVKPYESTMEMELFPSGNSVRMVVTLSPMHNPEFTQMQLEGFTSQLTKLDKRFGAAVSAPA</sequence>
<dbReference type="SUPFAM" id="SSF55961">
    <property type="entry name" value="Bet v1-like"/>
    <property type="match status" value="1"/>
</dbReference>
<dbReference type="EMBL" id="QUMU01000015">
    <property type="protein sequence ID" value="REG24044.1"/>
    <property type="molecule type" value="Genomic_DNA"/>
</dbReference>
<evidence type="ECO:0000313" key="4">
    <source>
        <dbReference type="EMBL" id="REG24044.1"/>
    </source>
</evidence>
<feature type="domain" description="Activator of Hsp90 ATPase homologue 1/2-like C-terminal" evidence="2">
    <location>
        <begin position="15"/>
        <end position="156"/>
    </location>
</feature>
<evidence type="ECO:0000256" key="1">
    <source>
        <dbReference type="ARBA" id="ARBA00006817"/>
    </source>
</evidence>
<evidence type="ECO:0000259" key="2">
    <source>
        <dbReference type="Pfam" id="PF08327"/>
    </source>
</evidence>
<reference evidence="4 6" key="2">
    <citation type="submission" date="2018-08" db="EMBL/GenBank/DDBJ databases">
        <title>Genomic Encyclopedia of Archaeal and Bacterial Type Strains, Phase II (KMG-II): from individual species to whole genera.</title>
        <authorList>
            <person name="Goeker M."/>
        </authorList>
    </citation>
    <scope>NUCLEOTIDE SEQUENCE [LARGE SCALE GENOMIC DNA]</scope>
    <source>
        <strain evidence="4 6">DSM 2261</strain>
    </source>
</reference>
<dbReference type="RefSeq" id="WP_047857511.1">
    <property type="nucleotide sequence ID" value="NZ_CP011509.1"/>
</dbReference>
<dbReference type="EMBL" id="CP011509">
    <property type="protein sequence ID" value="AKJ03449.1"/>
    <property type="molecule type" value="Genomic_DNA"/>
</dbReference>
<accession>A0AAC8Q9X8</accession>
<proteinExistence type="inferred from homology"/>
<dbReference type="InterPro" id="IPR013538">
    <property type="entry name" value="ASHA1/2-like_C"/>
</dbReference>
<organism evidence="3 5">
    <name type="scientific">Archangium gephyra</name>
    <dbReference type="NCBI Taxonomy" id="48"/>
    <lineage>
        <taxon>Bacteria</taxon>
        <taxon>Pseudomonadati</taxon>
        <taxon>Myxococcota</taxon>
        <taxon>Myxococcia</taxon>
        <taxon>Myxococcales</taxon>
        <taxon>Cystobacterineae</taxon>
        <taxon>Archangiaceae</taxon>
        <taxon>Archangium</taxon>
    </lineage>
</organism>
<dbReference type="InterPro" id="IPR023393">
    <property type="entry name" value="START-like_dom_sf"/>
</dbReference>
<keyword evidence="6" id="KW-1185">Reference proteome</keyword>
<comment type="similarity">
    <text evidence="1">Belongs to the AHA1 family.</text>
</comment>